<dbReference type="Pfam" id="PF02738">
    <property type="entry name" value="MoCoBD_1"/>
    <property type="match status" value="1"/>
</dbReference>
<keyword evidence="3" id="KW-1185">Reference proteome</keyword>
<dbReference type="InterPro" id="IPR000674">
    <property type="entry name" value="Ald_Oxase/Xan_DH_a/b"/>
</dbReference>
<gene>
    <name evidence="2" type="ORF">H8717_15160</name>
</gene>
<dbReference type="InterPro" id="IPR046867">
    <property type="entry name" value="AldOxase/xan_DH_MoCoBD2"/>
</dbReference>
<evidence type="ECO:0000313" key="3">
    <source>
        <dbReference type="Proteomes" id="UP000658131"/>
    </source>
</evidence>
<organism evidence="2 3">
    <name type="scientific">Yanshouia hominis</name>
    <dbReference type="NCBI Taxonomy" id="2763673"/>
    <lineage>
        <taxon>Bacteria</taxon>
        <taxon>Bacillati</taxon>
        <taxon>Bacillota</taxon>
        <taxon>Clostridia</taxon>
        <taxon>Eubacteriales</taxon>
        <taxon>Oscillospiraceae</taxon>
        <taxon>Yanshouia</taxon>
    </lineage>
</organism>
<dbReference type="InterPro" id="IPR016208">
    <property type="entry name" value="Ald_Oxase/xanthine_DH-like"/>
</dbReference>
<dbReference type="Proteomes" id="UP000658131">
    <property type="component" value="Unassembled WGS sequence"/>
</dbReference>
<dbReference type="Pfam" id="PF20256">
    <property type="entry name" value="MoCoBD_2"/>
    <property type="match status" value="1"/>
</dbReference>
<dbReference type="Gene3D" id="3.90.1170.50">
    <property type="entry name" value="Aldehyde oxidase/xanthine dehydrogenase, a/b hammerhead"/>
    <property type="match status" value="1"/>
</dbReference>
<dbReference type="PANTHER" id="PTHR11908:SF157">
    <property type="entry name" value="XANTHINE DEHYDROGENASE SUBUNIT D-RELATED"/>
    <property type="match status" value="1"/>
</dbReference>
<dbReference type="InterPro" id="IPR008274">
    <property type="entry name" value="AldOxase/xan_DH_MoCoBD1"/>
</dbReference>
<dbReference type="SMART" id="SM01008">
    <property type="entry name" value="Ald_Xan_dh_C"/>
    <property type="match status" value="1"/>
</dbReference>
<dbReference type="InterPro" id="IPR036856">
    <property type="entry name" value="Ald_Oxase/Xan_DH_a/b_sf"/>
</dbReference>
<dbReference type="Gene3D" id="3.30.365.10">
    <property type="entry name" value="Aldehyde oxidase/xanthine dehydrogenase, molybdopterin binding domain"/>
    <property type="match status" value="4"/>
</dbReference>
<dbReference type="Pfam" id="PF01315">
    <property type="entry name" value="Ald_Xan_dh_C"/>
    <property type="match status" value="1"/>
</dbReference>
<feature type="domain" description="Aldehyde oxidase/xanthine dehydrogenase a/b hammerhead" evidence="1">
    <location>
        <begin position="21"/>
        <end position="129"/>
    </location>
</feature>
<dbReference type="SUPFAM" id="SSF56003">
    <property type="entry name" value="Molybdenum cofactor-binding domain"/>
    <property type="match status" value="1"/>
</dbReference>
<accession>A0ABR7NMU8</accession>
<name>A0ABR7NMU8_9FIRM</name>
<proteinExistence type="predicted"/>
<dbReference type="RefSeq" id="WP_262401088.1">
    <property type="nucleotide sequence ID" value="NZ_JACRTB010000046.1"/>
</dbReference>
<reference evidence="2 3" key="1">
    <citation type="submission" date="2020-08" db="EMBL/GenBank/DDBJ databases">
        <title>Genome public.</title>
        <authorList>
            <person name="Liu C."/>
            <person name="Sun Q."/>
        </authorList>
    </citation>
    <scope>NUCLEOTIDE SEQUENCE [LARGE SCALE GENOMIC DNA]</scope>
    <source>
        <strain evidence="2 3">BX1</strain>
    </source>
</reference>
<dbReference type="EMBL" id="JACRTB010000046">
    <property type="protein sequence ID" value="MBC8577732.1"/>
    <property type="molecule type" value="Genomic_DNA"/>
</dbReference>
<dbReference type="PANTHER" id="PTHR11908">
    <property type="entry name" value="XANTHINE DEHYDROGENASE"/>
    <property type="match status" value="1"/>
</dbReference>
<dbReference type="InterPro" id="IPR037165">
    <property type="entry name" value="AldOxase/xan_DH_Mopterin-bd_sf"/>
</dbReference>
<dbReference type="SUPFAM" id="SSF54665">
    <property type="entry name" value="CO dehydrogenase molybdoprotein N-domain-like"/>
    <property type="match status" value="1"/>
</dbReference>
<evidence type="ECO:0000313" key="2">
    <source>
        <dbReference type="EMBL" id="MBC8577732.1"/>
    </source>
</evidence>
<sequence length="769" mass="83244">MVKKQVVGESLPRPDALAKVQGRARYIKDMLKSRKEVLIGRALFPPYAHARIVSIDVREATCLPGVAAVVTAKDLPGFNGYGVAALDKPVLAENEVRYQGDPVVFVAAKDQKTVDQALSLISVEYEPLSVCEDPREALKPNASLIHKNHPLSKNNNISSQWRVEKGKAHEAIAQADIILESDFETQMADHAYLEPEICIAEPDEITGGITLIAPGHSPHLTCRSLAAAFGLPHSKVHVVSPIVGGSFGGKEDSNLEIAVMAGILALKTGCAVICEYTREESLRNTGKRHASYSHRKLAATKDGILTAIVADITIEKGAYKSVDPIPQRMAMYGGGVYRVPNAWVEARSVFTNHTYGCAFRGLGVPQAIFSIECQMDDLARSLQMDPVKLRLKNILEDGDQTITGQVMKSSRGLGLKKCIELACQRVRWDQPLKQSTEPAIRRGRGIAVFMYGTGTGYPNDGAHCFLNLQMDGSLMVGIATVEMGQGGLVAMAQMAAQAMGIAFEKVNINYSDNHTSPEAGATVASRSTVFLGNAIVNGCMILKERMLKCAGQILGADFRDLELLEGIIQVKQKPEVYVGLPEAIRYAFSHQVPLSAVGSWYPPLNRLDPVKGQDTRMHTYTFGAYIAEVSVDIGTGIYTLDRSVLACDLGKAINPQAAEGQMEGGVAQGIGFAMMEKFDWKNGISITDTYHNYLIPTAMDLPKLETIIVEESNELGPFGAKGIGEPPVVGVAPAIRNALYDALGIPFYTLPITPMKVLAAIKQREREVG</sequence>
<protein>
    <submittedName>
        <fullName evidence="2">Xanthine dehydrogenase family protein molybdopterin-binding subunit</fullName>
    </submittedName>
</protein>
<evidence type="ECO:0000259" key="1">
    <source>
        <dbReference type="SMART" id="SM01008"/>
    </source>
</evidence>
<comment type="caution">
    <text evidence="2">The sequence shown here is derived from an EMBL/GenBank/DDBJ whole genome shotgun (WGS) entry which is preliminary data.</text>
</comment>